<dbReference type="AlphaFoldDB" id="A0A9W6NQE1"/>
<proteinExistence type="predicted"/>
<gene>
    <name evidence="2" type="ORF">GCM10017581_069800</name>
</gene>
<dbReference type="EMBL" id="BSFP01000054">
    <property type="protein sequence ID" value="GLL05233.1"/>
    <property type="molecule type" value="Genomic_DNA"/>
</dbReference>
<sequence length="125" mass="13346">MGDPVVHFEISGQEPAKLREYYSDLFDWRFDAPGNAVTERVSADGDYHFVQEDSAGINGGVGGGAGYPTRVTFYVNVPDVERALARAESLGGRRIMGPEPRTGSFTVGHFQDPEGNVLGVAGPSA</sequence>
<protein>
    <submittedName>
        <fullName evidence="2">Glyoxalase</fullName>
    </submittedName>
</protein>
<dbReference type="InterPro" id="IPR029068">
    <property type="entry name" value="Glyas_Bleomycin-R_OHBP_Dase"/>
</dbReference>
<feature type="domain" description="VOC" evidence="1">
    <location>
        <begin position="4"/>
        <end position="123"/>
    </location>
</feature>
<evidence type="ECO:0000259" key="1">
    <source>
        <dbReference type="PROSITE" id="PS51819"/>
    </source>
</evidence>
<dbReference type="InterPro" id="IPR037523">
    <property type="entry name" value="VOC_core"/>
</dbReference>
<reference evidence="2" key="2">
    <citation type="submission" date="2023-01" db="EMBL/GenBank/DDBJ databases">
        <authorList>
            <person name="Sun Q."/>
            <person name="Evtushenko L."/>
        </authorList>
    </citation>
    <scope>NUCLEOTIDE SEQUENCE</scope>
    <source>
        <strain evidence="2">VKM Ac-1321</strain>
    </source>
</reference>
<dbReference type="PROSITE" id="PS51819">
    <property type="entry name" value="VOC"/>
    <property type="match status" value="1"/>
</dbReference>
<name>A0A9W6NQE1_9ACTN</name>
<dbReference type="RefSeq" id="WP_223103066.1">
    <property type="nucleotide sequence ID" value="NZ_BAAAXA010000003.1"/>
</dbReference>
<reference evidence="2" key="1">
    <citation type="journal article" date="2014" name="Int. J. Syst. Evol. Microbiol.">
        <title>Complete genome sequence of Corynebacterium casei LMG S-19264T (=DSM 44701T), isolated from a smear-ripened cheese.</title>
        <authorList>
            <consortium name="US DOE Joint Genome Institute (JGI-PGF)"/>
            <person name="Walter F."/>
            <person name="Albersmeier A."/>
            <person name="Kalinowski J."/>
            <person name="Ruckert C."/>
        </authorList>
    </citation>
    <scope>NUCLEOTIDE SEQUENCE</scope>
    <source>
        <strain evidence="2">VKM Ac-1321</strain>
    </source>
</reference>
<dbReference type="Gene3D" id="3.10.180.10">
    <property type="entry name" value="2,3-Dihydroxybiphenyl 1,2-Dioxygenase, domain 1"/>
    <property type="match status" value="1"/>
</dbReference>
<accession>A0A9W6NQE1</accession>
<dbReference type="Pfam" id="PF18029">
    <property type="entry name" value="Glyoxalase_6"/>
    <property type="match status" value="1"/>
</dbReference>
<dbReference type="InterPro" id="IPR041581">
    <property type="entry name" value="Glyoxalase_6"/>
</dbReference>
<organism evidence="2 3">
    <name type="scientific">Dactylosporangium matsuzakiense</name>
    <dbReference type="NCBI Taxonomy" id="53360"/>
    <lineage>
        <taxon>Bacteria</taxon>
        <taxon>Bacillati</taxon>
        <taxon>Actinomycetota</taxon>
        <taxon>Actinomycetes</taxon>
        <taxon>Micromonosporales</taxon>
        <taxon>Micromonosporaceae</taxon>
        <taxon>Dactylosporangium</taxon>
    </lineage>
</organism>
<dbReference type="SUPFAM" id="SSF54593">
    <property type="entry name" value="Glyoxalase/Bleomycin resistance protein/Dihydroxybiphenyl dioxygenase"/>
    <property type="match status" value="1"/>
</dbReference>
<dbReference type="Proteomes" id="UP001143480">
    <property type="component" value="Unassembled WGS sequence"/>
</dbReference>
<evidence type="ECO:0000313" key="3">
    <source>
        <dbReference type="Proteomes" id="UP001143480"/>
    </source>
</evidence>
<keyword evidence="3" id="KW-1185">Reference proteome</keyword>
<evidence type="ECO:0000313" key="2">
    <source>
        <dbReference type="EMBL" id="GLL05233.1"/>
    </source>
</evidence>
<comment type="caution">
    <text evidence="2">The sequence shown here is derived from an EMBL/GenBank/DDBJ whole genome shotgun (WGS) entry which is preliminary data.</text>
</comment>